<evidence type="ECO:0000313" key="1">
    <source>
        <dbReference type="EMBL" id="GMN19360.1"/>
    </source>
</evidence>
<proteinExistence type="predicted"/>
<accession>A0AA88CJ28</accession>
<evidence type="ECO:0000313" key="2">
    <source>
        <dbReference type="EMBL" id="GMN19375.1"/>
    </source>
</evidence>
<comment type="caution">
    <text evidence="1">The sequence shown here is derived from an EMBL/GenBank/DDBJ whole genome shotgun (WGS) entry which is preliminary data.</text>
</comment>
<dbReference type="Proteomes" id="UP001187192">
    <property type="component" value="Unassembled WGS sequence"/>
</dbReference>
<dbReference type="EMBL" id="BTGU01002509">
    <property type="protein sequence ID" value="GMN19360.1"/>
    <property type="molecule type" value="Genomic_DNA"/>
</dbReference>
<organism evidence="1 3">
    <name type="scientific">Ficus carica</name>
    <name type="common">Common fig</name>
    <dbReference type="NCBI Taxonomy" id="3494"/>
    <lineage>
        <taxon>Eukaryota</taxon>
        <taxon>Viridiplantae</taxon>
        <taxon>Streptophyta</taxon>
        <taxon>Embryophyta</taxon>
        <taxon>Tracheophyta</taxon>
        <taxon>Spermatophyta</taxon>
        <taxon>Magnoliopsida</taxon>
        <taxon>eudicotyledons</taxon>
        <taxon>Gunneridae</taxon>
        <taxon>Pentapetalae</taxon>
        <taxon>rosids</taxon>
        <taxon>fabids</taxon>
        <taxon>Rosales</taxon>
        <taxon>Moraceae</taxon>
        <taxon>Ficeae</taxon>
        <taxon>Ficus</taxon>
    </lineage>
</organism>
<name>A0AA88CJ28_FICCA</name>
<protein>
    <submittedName>
        <fullName evidence="1">Uncharacterized protein</fullName>
    </submittedName>
</protein>
<dbReference type="EMBL" id="BTGU01002510">
    <property type="protein sequence ID" value="GMN19375.1"/>
    <property type="molecule type" value="Genomic_DNA"/>
</dbReference>
<reference evidence="1" key="1">
    <citation type="submission" date="2023-07" db="EMBL/GenBank/DDBJ databases">
        <title>draft genome sequence of fig (Ficus carica).</title>
        <authorList>
            <person name="Takahashi T."/>
            <person name="Nishimura K."/>
        </authorList>
    </citation>
    <scope>NUCLEOTIDE SEQUENCE</scope>
</reference>
<evidence type="ECO:0000313" key="3">
    <source>
        <dbReference type="Proteomes" id="UP001187192"/>
    </source>
</evidence>
<sequence>MPVDQTCGSLGFGHSDLLDVVEFILLCFHSHPIAVFVVEFLNEIIPCHLKYIPPHLHSFPPITNIFLHDIGSTKHFFLIHEVGWLVPQAQLVLQVELGQLVDGVVLDFIEQATRGDSAFRAPGLPICTVG</sequence>
<dbReference type="AlphaFoldDB" id="A0AA88CJ28"/>
<keyword evidence="3" id="KW-1185">Reference proteome</keyword>
<gene>
    <name evidence="1" type="ORF">TIFTF001_042860</name>
    <name evidence="2" type="ORF">TIFTF001_042864</name>
</gene>